<dbReference type="Proteomes" id="UP000014104">
    <property type="component" value="Unassembled WGS sequence"/>
</dbReference>
<dbReference type="InterPro" id="IPR024937">
    <property type="entry name" value="Domain_X"/>
</dbReference>
<evidence type="ECO:0000259" key="1">
    <source>
        <dbReference type="Pfam" id="PF01348"/>
    </source>
</evidence>
<name>A0ABN0KU77_ENTAV</name>
<organism evidence="3 4">
    <name type="scientific">Enterococcus avium ATCC 14025</name>
    <dbReference type="NCBI Taxonomy" id="1140002"/>
    <lineage>
        <taxon>Bacteria</taxon>
        <taxon>Bacillati</taxon>
        <taxon>Bacillota</taxon>
        <taxon>Bacilli</taxon>
        <taxon>Lactobacillales</taxon>
        <taxon>Enterococcaceae</taxon>
        <taxon>Enterococcus</taxon>
    </lineage>
</organism>
<reference evidence="3 4" key="1">
    <citation type="submission" date="2013-03" db="EMBL/GenBank/DDBJ databases">
        <title>The Genome Sequence of Enterococcus avium ATCC_14025 (Illumina only assembly).</title>
        <authorList>
            <consortium name="The Broad Institute Genomics Platform"/>
            <consortium name="The Broad Institute Genome Sequencing Center for Infectious Disease"/>
            <person name="Earl A."/>
            <person name="Russ C."/>
            <person name="Gilmore M."/>
            <person name="Surin D."/>
            <person name="Walker B."/>
            <person name="Young S."/>
            <person name="Zeng Q."/>
            <person name="Gargeya S."/>
            <person name="Fitzgerald M."/>
            <person name="Haas B."/>
            <person name="Abouelleil A."/>
            <person name="Allen A.W."/>
            <person name="Alvarado L."/>
            <person name="Arachchi H.M."/>
            <person name="Berlin A.M."/>
            <person name="Chapman S.B."/>
            <person name="Gainer-Dewar J."/>
            <person name="Goldberg J."/>
            <person name="Griggs A."/>
            <person name="Gujja S."/>
            <person name="Hansen M."/>
            <person name="Howarth C."/>
            <person name="Imamovic A."/>
            <person name="Ireland A."/>
            <person name="Larimer J."/>
            <person name="McCowan C."/>
            <person name="Murphy C."/>
            <person name="Pearson M."/>
            <person name="Poon T.W."/>
            <person name="Priest M."/>
            <person name="Roberts A."/>
            <person name="Saif S."/>
            <person name="Shea T."/>
            <person name="Sisk P."/>
            <person name="Sykes S."/>
            <person name="Wortman J."/>
            <person name="Nusbaum C."/>
            <person name="Birren B."/>
        </authorList>
    </citation>
    <scope>NUCLEOTIDE SEQUENCE [LARGE SCALE GENOMIC DNA]</scope>
    <source>
        <strain evidence="3 4">ATCC 14025</strain>
    </source>
</reference>
<comment type="caution">
    <text evidence="3">The sequence shown here is derived from an EMBL/GenBank/DDBJ whole genome shotgun (WGS) entry which is preliminary data.</text>
</comment>
<dbReference type="InterPro" id="IPR049030">
    <property type="entry name" value="AI2M-like_HNH"/>
</dbReference>
<gene>
    <name evidence="3" type="ORF">OMU_04304</name>
</gene>
<sequence>MPRHRTALIYLSDIEILSTYNAEIRGIYNYFCLASNTNVLNSFMYVMRYSLFKTLAAKYQSSIAKILRKYKQNGEFVIPYETKHGTNYRLLYNEGLPQKKLTNKSSKIDSLPDTIIYKARTELTQRLLANKCEWCGNGKGRMEVHHVKKVKNLKGKRQWEQVMIARRRKTLVLCHECHVKLHAGKLD</sequence>
<dbReference type="EMBL" id="AHYV01000045">
    <property type="protein sequence ID" value="EOT39058.1"/>
    <property type="molecule type" value="Genomic_DNA"/>
</dbReference>
<evidence type="ECO:0000313" key="4">
    <source>
        <dbReference type="Proteomes" id="UP000014104"/>
    </source>
</evidence>
<evidence type="ECO:0000259" key="2">
    <source>
        <dbReference type="Pfam" id="PF21368"/>
    </source>
</evidence>
<protein>
    <recommendedName>
        <fullName evidence="5">Domain X domain-containing protein</fullName>
    </recommendedName>
</protein>
<keyword evidence="4" id="KW-1185">Reference proteome</keyword>
<evidence type="ECO:0000313" key="3">
    <source>
        <dbReference type="EMBL" id="EOT39058.1"/>
    </source>
</evidence>
<evidence type="ECO:0008006" key="5">
    <source>
        <dbReference type="Google" id="ProtNLM"/>
    </source>
</evidence>
<proteinExistence type="predicted"/>
<dbReference type="PANTHER" id="PTHR33642">
    <property type="entry name" value="COX1/OXI3 INTRON 1 PROTEIN-RELATED"/>
    <property type="match status" value="1"/>
</dbReference>
<dbReference type="Pfam" id="PF21368">
    <property type="entry name" value="AI2M-like_HNH"/>
    <property type="match status" value="1"/>
</dbReference>
<dbReference type="Pfam" id="PF01348">
    <property type="entry name" value="Intron_maturas2"/>
    <property type="match status" value="1"/>
</dbReference>
<feature type="domain" description="Domain X" evidence="1">
    <location>
        <begin position="2"/>
        <end position="71"/>
    </location>
</feature>
<feature type="domain" description="AI2M/AI1M-like HNH endonuclease" evidence="2">
    <location>
        <begin position="132"/>
        <end position="178"/>
    </location>
</feature>
<accession>A0ABN0KU77</accession>
<dbReference type="PANTHER" id="PTHR33642:SF4">
    <property type="entry name" value="COX1_OXI3 INTRON 1 PROTEIN-RELATED"/>
    <property type="match status" value="1"/>
</dbReference>